<feature type="transmembrane region" description="Helical" evidence="1">
    <location>
        <begin position="204"/>
        <end position="223"/>
    </location>
</feature>
<reference evidence="3 4" key="1">
    <citation type="submission" date="2020-05" db="EMBL/GenBank/DDBJ databases">
        <title>Horizontal transmission and recombination maintain forever young bacterial symbiont genomes.</title>
        <authorList>
            <person name="Russell S.L."/>
            <person name="Pepper-Tunick E."/>
            <person name="Svedberg J."/>
            <person name="Byrne A."/>
            <person name="Ruelas Castillo J."/>
            <person name="Vollmers C."/>
            <person name="Beinart R.A."/>
            <person name="Corbett-Detig R."/>
        </authorList>
    </citation>
    <scope>NUCLEOTIDE SEQUENCE [LARGE SCALE GENOMIC DNA]</scope>
    <source>
        <strain evidence="3">Santa_Monica_outfall</strain>
    </source>
</reference>
<name>A0A6N0HRR3_9GAMM</name>
<evidence type="ECO:0000313" key="3">
    <source>
        <dbReference type="EMBL" id="QKQ24958.1"/>
    </source>
</evidence>
<feature type="transmembrane region" description="Helical" evidence="1">
    <location>
        <begin position="16"/>
        <end position="38"/>
    </location>
</feature>
<feature type="transmembrane region" description="Helical" evidence="1">
    <location>
        <begin position="229"/>
        <end position="251"/>
    </location>
</feature>
<organism evidence="3 4">
    <name type="scientific">Candidatus Reidiella endopervernicosa</name>
    <dbReference type="NCBI Taxonomy" id="2738883"/>
    <lineage>
        <taxon>Bacteria</taxon>
        <taxon>Pseudomonadati</taxon>
        <taxon>Pseudomonadota</taxon>
        <taxon>Gammaproteobacteria</taxon>
        <taxon>Candidatus Reidiella</taxon>
    </lineage>
</organism>
<feature type="domain" description="DUF3592" evidence="2">
    <location>
        <begin position="56"/>
        <end position="140"/>
    </location>
</feature>
<gene>
    <name evidence="3" type="ORF">HUE57_00640</name>
</gene>
<keyword evidence="4" id="KW-1185">Reference proteome</keyword>
<feature type="transmembrane region" description="Helical" evidence="1">
    <location>
        <begin position="466"/>
        <end position="487"/>
    </location>
</feature>
<dbReference type="Pfam" id="PF12158">
    <property type="entry name" value="DUF3592"/>
    <property type="match status" value="1"/>
</dbReference>
<dbReference type="InterPro" id="IPR021994">
    <property type="entry name" value="DUF3592"/>
</dbReference>
<evidence type="ECO:0000256" key="1">
    <source>
        <dbReference type="SAM" id="Phobius"/>
    </source>
</evidence>
<protein>
    <submittedName>
        <fullName evidence="3">DUF3592 domain-containing protein</fullName>
    </submittedName>
</protein>
<keyword evidence="1" id="KW-1133">Transmembrane helix</keyword>
<dbReference type="AlphaFoldDB" id="A0A6N0HRR3"/>
<feature type="transmembrane region" description="Helical" evidence="1">
    <location>
        <begin position="142"/>
        <end position="167"/>
    </location>
</feature>
<accession>A0A6N0HRR3</accession>
<proteinExistence type="predicted"/>
<dbReference type="Proteomes" id="UP000509658">
    <property type="component" value="Chromosome"/>
</dbReference>
<keyword evidence="1" id="KW-0472">Membrane</keyword>
<evidence type="ECO:0000313" key="4">
    <source>
        <dbReference type="Proteomes" id="UP000509658"/>
    </source>
</evidence>
<dbReference type="KEGG" id="rev:HUE57_00640"/>
<feature type="transmembrane region" description="Helical" evidence="1">
    <location>
        <begin position="606"/>
        <end position="624"/>
    </location>
</feature>
<dbReference type="EMBL" id="CP054491">
    <property type="protein sequence ID" value="QKQ24958.1"/>
    <property type="molecule type" value="Genomic_DNA"/>
</dbReference>
<dbReference type="RefSeq" id="WP_174672521.1">
    <property type="nucleotide sequence ID" value="NZ_CP054491.1"/>
</dbReference>
<keyword evidence="1" id="KW-0812">Transmembrane</keyword>
<evidence type="ECO:0000259" key="2">
    <source>
        <dbReference type="Pfam" id="PF12158"/>
    </source>
</evidence>
<sequence>MIPIPPSTHSQQGRSIIGFLFGLIFAAAGFGFITFLALPDLTDWQQMKSWQPAKMVVTSTRLESHSGDSTTYEAHATYRYHFNNQLFHGQRVGISTEADNIGSWQQQTYKRLRDAEQRGYTVNGWVNPAQPNESVIDREIRWGLMALKGILGGIFALVGSVVAIASLSRTKTKTTQSSTTPWIGNPKWQSNPIRSSAVSQLKGIWLFTILWNAISMPAPFLAFDEFMAGDYAVAFVLLFPIVGAGFLYFAIKKSLEWHRFGPTPLTLSPMPGSLGGKVAGHIDINLPYSESRGIEITLKCIHTYTSGSGKNRTTHNDTLWESTQSATIAPGMNGTRLQFNFITPDNLPESSNKTSGNRHRWELSAKGEMRGPDLDRSFDIPVYDTGEASSDKVRTADQAALHIDDESAAVELDSDKVVITPQADGTNLFYPVMRDLGFAIGMMIFGTLFAAPVLLINHFTGGDVPITFLIIFVFIGGLLLLSGLYMVTNSLEVHAGRTAITTTRRILGFPLRTTIATEEIVDFEQKVAMSSSSGSKRKIRIKIEAITRDGKKQTLGDTLPNAKTAKHLIEIIEHATHFKGGDLPASDSFKHRKQQISESSKRKFRYAANIIAFIIFVFIMWDFFGDIIPPLLSR</sequence>
<feature type="transmembrane region" description="Helical" evidence="1">
    <location>
        <begin position="436"/>
        <end position="460"/>
    </location>
</feature>